<keyword evidence="1" id="KW-0175">Coiled coil</keyword>
<organism evidence="3 4">
    <name type="scientific">Trypanosoma theileri</name>
    <dbReference type="NCBI Taxonomy" id="67003"/>
    <lineage>
        <taxon>Eukaryota</taxon>
        <taxon>Discoba</taxon>
        <taxon>Euglenozoa</taxon>
        <taxon>Kinetoplastea</taxon>
        <taxon>Metakinetoplastina</taxon>
        <taxon>Trypanosomatida</taxon>
        <taxon>Trypanosomatidae</taxon>
        <taxon>Trypanosoma</taxon>
    </lineage>
</organism>
<dbReference type="Gene3D" id="1.10.287.1490">
    <property type="match status" value="1"/>
</dbReference>
<feature type="coiled-coil region" evidence="1">
    <location>
        <begin position="128"/>
        <end position="176"/>
    </location>
</feature>
<dbReference type="OrthoDB" id="262831at2759"/>
<evidence type="ECO:0000256" key="2">
    <source>
        <dbReference type="SAM" id="MobiDB-lite"/>
    </source>
</evidence>
<keyword evidence="4" id="KW-1185">Reference proteome</keyword>
<gene>
    <name evidence="3" type="ORF">TM35_001091050</name>
</gene>
<evidence type="ECO:0000256" key="1">
    <source>
        <dbReference type="SAM" id="Coils"/>
    </source>
</evidence>
<feature type="region of interest" description="Disordered" evidence="2">
    <location>
        <begin position="411"/>
        <end position="430"/>
    </location>
</feature>
<dbReference type="RefSeq" id="XP_028877012.1">
    <property type="nucleotide sequence ID" value="XM_029031693.1"/>
</dbReference>
<reference evidence="3 4" key="1">
    <citation type="submission" date="2017-03" db="EMBL/GenBank/DDBJ databases">
        <title>An alternative strategy for trypanosome survival in the mammalian bloodstream revealed through genome and transcriptome analysis of the ubiquitous bovine parasite Trypanosoma (Megatrypanum) theileri.</title>
        <authorList>
            <person name="Kelly S."/>
            <person name="Ivens A."/>
            <person name="Mott A."/>
            <person name="O'Neill E."/>
            <person name="Emms D."/>
            <person name="Macleod O."/>
            <person name="Voorheis P."/>
            <person name="Matthews J."/>
            <person name="Matthews K."/>
            <person name="Carrington M."/>
        </authorList>
    </citation>
    <scope>NUCLEOTIDE SEQUENCE [LARGE SCALE GENOMIC DNA]</scope>
    <source>
        <strain evidence="3">Edinburgh</strain>
    </source>
</reference>
<dbReference type="EMBL" id="NBCO01000109">
    <property type="protein sequence ID" value="ORC81682.1"/>
    <property type="molecule type" value="Genomic_DNA"/>
</dbReference>
<comment type="caution">
    <text evidence="3">The sequence shown here is derived from an EMBL/GenBank/DDBJ whole genome shotgun (WGS) entry which is preliminary data.</text>
</comment>
<evidence type="ECO:0000313" key="3">
    <source>
        <dbReference type="EMBL" id="ORC81682.1"/>
    </source>
</evidence>
<protein>
    <submittedName>
        <fullName evidence="3">Uncharacterized protein</fullName>
    </submittedName>
</protein>
<dbReference type="AlphaFoldDB" id="A0A1X0NE22"/>
<name>A0A1X0NE22_9TRYP</name>
<accession>A0A1X0NE22</accession>
<sequence>MDSRTMEHRLKVLHEQRDVLERLDEVQDALALLRQRQEHQATQWQAVSAEQRQHCSDLASMYQQLQELVAGGWVGGGDDNVRMPRCSAALASAAEGTATAPITAMHDALSTELRDVLLNFRQYIERHMETTKQRLDDMQKSIDRIEGTVEGNRHRFTQQEERIAQLEQQQRQLQQRLSSTPLLEDVQQLQRTLGEQLRSMQEGLTAAMQRQSDGINERLASHEAQCCGEQNALRRETLQSIDKTVEELRKELDVVRREVEAQTAHTSASLRVSEEQIRCHVEETLKSHVTQTCEQIHGVHSELSGKHLELVEDTMEAVEKIAQVADGLPGKVALLQEDVASVRETLRRHGEVLNEQCLQGSLQGAFDEVKDWLLDLERRVPTRGELDEVMAGVDDRLSALRREFIIRGPVEHPPLGTVEDTEGNDDAAPK</sequence>
<dbReference type="GeneID" id="39991473"/>
<evidence type="ECO:0000313" key="4">
    <source>
        <dbReference type="Proteomes" id="UP000192257"/>
    </source>
</evidence>
<dbReference type="VEuPathDB" id="TriTrypDB:TM35_001091050"/>
<proteinExistence type="predicted"/>
<feature type="coiled-coil region" evidence="1">
    <location>
        <begin position="238"/>
        <end position="265"/>
    </location>
</feature>
<dbReference type="Proteomes" id="UP000192257">
    <property type="component" value="Unassembled WGS sequence"/>
</dbReference>
<feature type="compositionally biased region" description="Acidic residues" evidence="2">
    <location>
        <begin position="419"/>
        <end position="430"/>
    </location>
</feature>